<dbReference type="Pfam" id="PF03808">
    <property type="entry name" value="Glyco_tran_WecG"/>
    <property type="match status" value="1"/>
</dbReference>
<evidence type="ECO:0000256" key="1">
    <source>
        <dbReference type="ARBA" id="ARBA00022676"/>
    </source>
</evidence>
<organism evidence="3 4">
    <name type="scientific">Adhaeribacter soli</name>
    <dbReference type="NCBI Taxonomy" id="2607655"/>
    <lineage>
        <taxon>Bacteria</taxon>
        <taxon>Pseudomonadati</taxon>
        <taxon>Bacteroidota</taxon>
        <taxon>Cytophagia</taxon>
        <taxon>Cytophagales</taxon>
        <taxon>Hymenobacteraceae</taxon>
        <taxon>Adhaeribacter</taxon>
    </lineage>
</organism>
<dbReference type="GO" id="GO:0016758">
    <property type="term" value="F:hexosyltransferase activity"/>
    <property type="evidence" value="ECO:0007669"/>
    <property type="project" value="TreeGrafter"/>
</dbReference>
<keyword evidence="2 3" id="KW-0808">Transferase</keyword>
<evidence type="ECO:0000313" key="3">
    <source>
        <dbReference type="EMBL" id="KAA9340717.1"/>
    </source>
</evidence>
<keyword evidence="1" id="KW-0328">Glycosyltransferase</keyword>
<accession>A0A5N1J6A3</accession>
<dbReference type="NCBIfam" id="TIGR00696">
    <property type="entry name" value="wecG_tagA_cpsF"/>
    <property type="match status" value="1"/>
</dbReference>
<evidence type="ECO:0000313" key="4">
    <source>
        <dbReference type="Proteomes" id="UP000326570"/>
    </source>
</evidence>
<dbReference type="AlphaFoldDB" id="A0A5N1J6A3"/>
<proteinExistence type="predicted"/>
<comment type="caution">
    <text evidence="3">The sequence shown here is derived from an EMBL/GenBank/DDBJ whole genome shotgun (WGS) entry which is preliminary data.</text>
</comment>
<evidence type="ECO:0000256" key="2">
    <source>
        <dbReference type="ARBA" id="ARBA00022679"/>
    </source>
</evidence>
<gene>
    <name evidence="3" type="ORF">F0P94_04630</name>
</gene>
<reference evidence="3 4" key="1">
    <citation type="submission" date="2019-09" db="EMBL/GenBank/DDBJ databases">
        <title>Genome sequence of Adhaeribacter sp. M2.</title>
        <authorList>
            <person name="Srinivasan S."/>
        </authorList>
    </citation>
    <scope>NUCLEOTIDE SEQUENCE [LARGE SCALE GENOMIC DNA]</scope>
    <source>
        <strain evidence="3 4">M2</strain>
    </source>
</reference>
<dbReference type="InterPro" id="IPR004629">
    <property type="entry name" value="WecG_TagA_CpsF"/>
</dbReference>
<sequence length="253" mass="29002">MTSTTLKKNRITLSGIPIDPLTMQQTLNRIDRSIERREMLHHVVVNAAKLVNAQKDPELKASIVNCDIINADGQAIVWAARLLNQPLPERVAGIDLMENLVKLAAEKKYKIFFLGAKEEVIQRMVAKYRALYGDEIIAGARNGYFKKEEEPQVARQIAESKADILFVAITSPKKEIFLDTYKELIKTPFIMGVGGSFDVVSGLVKRAPLWMQHMGLEWFYRLAQEPGRMWKRYLYGNSEFIYLILKEKLKQLF</sequence>
<keyword evidence="4" id="KW-1185">Reference proteome</keyword>
<dbReference type="PANTHER" id="PTHR34136">
    <property type="match status" value="1"/>
</dbReference>
<name>A0A5N1J6A3_9BACT</name>
<dbReference type="PANTHER" id="PTHR34136:SF1">
    <property type="entry name" value="UDP-N-ACETYL-D-MANNOSAMINURONIC ACID TRANSFERASE"/>
    <property type="match status" value="1"/>
</dbReference>
<dbReference type="RefSeq" id="WP_150902644.1">
    <property type="nucleotide sequence ID" value="NZ_VTWT01000002.1"/>
</dbReference>
<protein>
    <submittedName>
        <fullName evidence="3">WecB/TagA/CpsF family glycosyltransferase</fullName>
    </submittedName>
</protein>
<dbReference type="CDD" id="cd06533">
    <property type="entry name" value="Glyco_transf_WecG_TagA"/>
    <property type="match status" value="1"/>
</dbReference>
<dbReference type="EMBL" id="VTWT01000002">
    <property type="protein sequence ID" value="KAA9340717.1"/>
    <property type="molecule type" value="Genomic_DNA"/>
</dbReference>
<dbReference type="Proteomes" id="UP000326570">
    <property type="component" value="Unassembled WGS sequence"/>
</dbReference>